<reference evidence="1" key="1">
    <citation type="submission" date="2019-02" db="EMBL/GenBank/DDBJ databases">
        <authorList>
            <consortium name="Genoscope - CEA"/>
            <person name="William W."/>
        </authorList>
    </citation>
    <scope>NUCLEOTIDE SEQUENCE [LARGE SCALE GENOMIC DNA]</scope>
    <source>
        <strain evidence="1">YSy11</strain>
    </source>
</reference>
<accession>A0A653E6H3</accession>
<protein>
    <submittedName>
        <fullName evidence="1">Uncharacterized protein</fullName>
    </submittedName>
</protein>
<dbReference type="RefSeq" id="WP_150548777.1">
    <property type="nucleotide sequence ID" value="NZ_LR215729.2"/>
</dbReference>
<proteinExistence type="predicted"/>
<dbReference type="AlphaFoldDB" id="A0A653E6H3"/>
<sequence length="212" mass="23990">MHKQTIFKHQGYMMRSHSETRWAEVMDALGIQWIYEPQLVKTRHGWYLPDFYLPGAGIYLEVKGPKPSQLEIDKARDLQDAAGCPVIFAWGDMRTCGLEVIGGYLTALHQCGAVLFTTHELGSVVREGLGQPYQSRFIRAGIKRPAPSASLMGDILEEVLFRQQDRNEQEQAKAQHHARLNQVRIGECRQQSKAEWALSALLRRSGRSMVAA</sequence>
<organism evidence="1">
    <name type="scientific">Pseudomonas marincola</name>
    <dbReference type="NCBI Taxonomy" id="437900"/>
    <lineage>
        <taxon>Bacteria</taxon>
        <taxon>Pseudomonadati</taxon>
        <taxon>Pseudomonadota</taxon>
        <taxon>Gammaproteobacteria</taxon>
        <taxon>Pseudomonadales</taxon>
        <taxon>Pseudomonadaceae</taxon>
        <taxon>Pseudomonas</taxon>
    </lineage>
</organism>
<dbReference type="Gene3D" id="3.40.91.30">
    <property type="match status" value="1"/>
</dbReference>
<gene>
    <name evidence="1" type="ORF">PMYSY11_3164</name>
</gene>
<evidence type="ECO:0000313" key="1">
    <source>
        <dbReference type="EMBL" id="VEV98208.1"/>
    </source>
</evidence>
<name>A0A653E6H3_9PSED</name>
<dbReference type="EMBL" id="LR215729">
    <property type="protein sequence ID" value="VEV98208.1"/>
    <property type="molecule type" value="Genomic_DNA"/>
</dbReference>